<dbReference type="InterPro" id="IPR003697">
    <property type="entry name" value="Maf-like"/>
</dbReference>
<feature type="active site" description="Proton acceptor" evidence="4">
    <location>
        <position position="85"/>
    </location>
</feature>
<dbReference type="GO" id="GO:0009117">
    <property type="term" value="P:nucleotide metabolic process"/>
    <property type="evidence" value="ECO:0007669"/>
    <property type="project" value="UniProtKB-KW"/>
</dbReference>
<comment type="function">
    <text evidence="4">Nucleoside triphosphate pyrophosphatase that hydrolyzes dTTP and UTP. May have a dual role in cell division arrest and in preventing the incorporation of modified nucleotides into cellular nucleic acids.</text>
</comment>
<dbReference type="AlphaFoldDB" id="A0A1B8QAT4"/>
<comment type="cofactor">
    <cofactor evidence="1 4">
        <name>a divalent metal cation</name>
        <dbReference type="ChEBI" id="CHEBI:60240"/>
    </cofactor>
</comment>
<comment type="caution">
    <text evidence="5">The sequence shown here is derived from an EMBL/GenBank/DDBJ whole genome shotgun (WGS) entry which is preliminary data.</text>
</comment>
<dbReference type="PANTHER" id="PTHR43213">
    <property type="entry name" value="BIFUNCTIONAL DTTP/UTP PYROPHOSPHATASE/METHYLTRANSFERASE PROTEIN-RELATED"/>
    <property type="match status" value="1"/>
</dbReference>
<accession>A0A1B8QAT4</accession>
<comment type="caution">
    <text evidence="4">Lacks conserved residue(s) required for the propagation of feature annotation.</text>
</comment>
<organism evidence="5 6">
    <name type="scientific">Faucicola atlantae</name>
    <dbReference type="NCBI Taxonomy" id="34059"/>
    <lineage>
        <taxon>Bacteria</taxon>
        <taxon>Pseudomonadati</taxon>
        <taxon>Pseudomonadota</taxon>
        <taxon>Gammaproteobacteria</taxon>
        <taxon>Moraxellales</taxon>
        <taxon>Moraxellaceae</taxon>
        <taxon>Faucicola</taxon>
    </lineage>
</organism>
<feature type="site" description="Important for substrate specificity" evidence="4">
    <location>
        <position position="17"/>
    </location>
</feature>
<sequence length="218" mass="23312">MIHNFTNHVVLASRSPRRRELLEQIGVVHGSVAAEINETRAPNESAVAYIERMVGQKAQAAFAVLQSVPAGVTLDGVDKLVITADTIGVLATGQVLQKPTDFADACAMWQAMSGNTHQVWTAVQVTRVGAPDANAAIQIRYQQHAIVKTDVEFITLNHDDMVAYWATGEPQDKAGGYAIQGIGAAWVKAINGSYTNVVGLPLVETLALLRAADGLITR</sequence>
<protein>
    <recommendedName>
        <fullName evidence="4">dTTP/UTP pyrophosphatase</fullName>
        <shortName evidence="4">dTTPase/UTPase</shortName>
        <ecNumber evidence="4">3.6.1.9</ecNumber>
    </recommendedName>
    <alternativeName>
        <fullName evidence="4">Nucleoside triphosphate pyrophosphatase</fullName>
    </alternativeName>
    <alternativeName>
        <fullName evidence="4">Nucleotide pyrophosphatase</fullName>
        <shortName evidence="4">Nucleotide PPase</shortName>
    </alternativeName>
</protein>
<proteinExistence type="inferred from homology"/>
<dbReference type="RefSeq" id="WP_067237453.1">
    <property type="nucleotide sequence ID" value="NZ_LZMZ01000030.1"/>
</dbReference>
<keyword evidence="2 4" id="KW-0378">Hydrolase</keyword>
<keyword evidence="3 4" id="KW-0546">Nucleotide metabolism</keyword>
<dbReference type="CDD" id="cd00555">
    <property type="entry name" value="Maf"/>
    <property type="match status" value="1"/>
</dbReference>
<dbReference type="InterPro" id="IPR029001">
    <property type="entry name" value="ITPase-like_fam"/>
</dbReference>
<comment type="similarity">
    <text evidence="4">Belongs to the Maf family. YhdE subfamily.</text>
</comment>
<comment type="catalytic activity">
    <reaction evidence="4">
        <text>UTP + H2O = UMP + diphosphate + H(+)</text>
        <dbReference type="Rhea" id="RHEA:29395"/>
        <dbReference type="ChEBI" id="CHEBI:15377"/>
        <dbReference type="ChEBI" id="CHEBI:15378"/>
        <dbReference type="ChEBI" id="CHEBI:33019"/>
        <dbReference type="ChEBI" id="CHEBI:46398"/>
        <dbReference type="ChEBI" id="CHEBI:57865"/>
        <dbReference type="EC" id="3.6.1.9"/>
    </reaction>
</comment>
<dbReference type="OrthoDB" id="9807767at2"/>
<evidence type="ECO:0000256" key="4">
    <source>
        <dbReference type="HAMAP-Rule" id="MF_00528"/>
    </source>
</evidence>
<gene>
    <name evidence="5" type="ORF">A9308_08100</name>
</gene>
<dbReference type="Proteomes" id="UP000092508">
    <property type="component" value="Unassembled WGS sequence"/>
</dbReference>
<dbReference type="EC" id="3.6.1.9" evidence="4"/>
<dbReference type="GO" id="GO:0005737">
    <property type="term" value="C:cytoplasm"/>
    <property type="evidence" value="ECO:0007669"/>
    <property type="project" value="UniProtKB-SubCell"/>
</dbReference>
<dbReference type="Gene3D" id="3.90.950.10">
    <property type="match status" value="1"/>
</dbReference>
<dbReference type="STRING" id="34059.A9308_08100"/>
<name>A0A1B8QAT4_9GAMM</name>
<dbReference type="SUPFAM" id="SSF52972">
    <property type="entry name" value="ITPase-like"/>
    <property type="match status" value="1"/>
</dbReference>
<dbReference type="PIRSF" id="PIRSF006305">
    <property type="entry name" value="Maf"/>
    <property type="match status" value="1"/>
</dbReference>
<dbReference type="Pfam" id="PF02545">
    <property type="entry name" value="Maf"/>
    <property type="match status" value="1"/>
</dbReference>
<keyword evidence="4" id="KW-0963">Cytoplasm</keyword>
<evidence type="ECO:0000256" key="3">
    <source>
        <dbReference type="ARBA" id="ARBA00023080"/>
    </source>
</evidence>
<dbReference type="NCBIfam" id="TIGR00172">
    <property type="entry name" value="maf"/>
    <property type="match status" value="1"/>
</dbReference>
<comment type="catalytic activity">
    <reaction evidence="4">
        <text>dTTP + H2O = dTMP + diphosphate + H(+)</text>
        <dbReference type="Rhea" id="RHEA:28534"/>
        <dbReference type="ChEBI" id="CHEBI:15377"/>
        <dbReference type="ChEBI" id="CHEBI:15378"/>
        <dbReference type="ChEBI" id="CHEBI:33019"/>
        <dbReference type="ChEBI" id="CHEBI:37568"/>
        <dbReference type="ChEBI" id="CHEBI:63528"/>
        <dbReference type="EC" id="3.6.1.9"/>
    </reaction>
</comment>
<evidence type="ECO:0000313" key="6">
    <source>
        <dbReference type="Proteomes" id="UP000092508"/>
    </source>
</evidence>
<evidence type="ECO:0000256" key="2">
    <source>
        <dbReference type="ARBA" id="ARBA00022801"/>
    </source>
</evidence>
<evidence type="ECO:0000313" key="5">
    <source>
        <dbReference type="EMBL" id="OBX76497.1"/>
    </source>
</evidence>
<reference evidence="5 6" key="1">
    <citation type="submission" date="2016-06" db="EMBL/GenBank/DDBJ databases">
        <title>Draft genome of Moraxella atlantae CCUG 66109.</title>
        <authorList>
            <person name="Salva-Serra F."/>
            <person name="Engstrom-Jakobsson H."/>
            <person name="Thorell K."/>
            <person name="Gonzales-Siles L."/>
            <person name="Karlsson R."/>
            <person name="Boulund F."/>
            <person name="Engstrand L."/>
            <person name="Kristiansson E."/>
            <person name="Moore E."/>
        </authorList>
    </citation>
    <scope>NUCLEOTIDE SEQUENCE [LARGE SCALE GENOMIC DNA]</scope>
    <source>
        <strain evidence="5 6">CCUG 66109</strain>
    </source>
</reference>
<evidence type="ECO:0000256" key="1">
    <source>
        <dbReference type="ARBA" id="ARBA00001968"/>
    </source>
</evidence>
<dbReference type="HAMAP" id="MF_00528">
    <property type="entry name" value="Maf"/>
    <property type="match status" value="1"/>
</dbReference>
<feature type="site" description="Important for substrate specificity" evidence="4">
    <location>
        <position position="86"/>
    </location>
</feature>
<dbReference type="GO" id="GO:0036221">
    <property type="term" value="F:UTP diphosphatase activity"/>
    <property type="evidence" value="ECO:0007669"/>
    <property type="project" value="RHEA"/>
</dbReference>
<feature type="site" description="Important for substrate specificity" evidence="4">
    <location>
        <position position="180"/>
    </location>
</feature>
<dbReference type="PANTHER" id="PTHR43213:SF5">
    <property type="entry name" value="BIFUNCTIONAL DTTP_UTP PYROPHOSPHATASE_METHYLTRANSFERASE PROTEIN-RELATED"/>
    <property type="match status" value="1"/>
</dbReference>
<comment type="subcellular location">
    <subcellularLocation>
        <location evidence="4">Cytoplasm</location>
    </subcellularLocation>
</comment>
<dbReference type="GO" id="GO:0036218">
    <property type="term" value="F:dTTP diphosphatase activity"/>
    <property type="evidence" value="ECO:0007669"/>
    <property type="project" value="RHEA"/>
</dbReference>
<dbReference type="EMBL" id="LZMZ01000030">
    <property type="protein sequence ID" value="OBX76497.1"/>
    <property type="molecule type" value="Genomic_DNA"/>
</dbReference>